<dbReference type="Proteomes" id="UP000502508">
    <property type="component" value="Chromosome"/>
</dbReference>
<protein>
    <recommendedName>
        <fullName evidence="4">Integral membrane protein</fullName>
    </recommendedName>
</protein>
<evidence type="ECO:0000256" key="1">
    <source>
        <dbReference type="SAM" id="Phobius"/>
    </source>
</evidence>
<reference evidence="2 3" key="2">
    <citation type="submission" date="2020-03" db="EMBL/GenBank/DDBJ databases">
        <authorList>
            <person name="Ichikawa N."/>
            <person name="Kimura A."/>
            <person name="Kitahashi Y."/>
            <person name="Uohara A."/>
        </authorList>
    </citation>
    <scope>NUCLEOTIDE SEQUENCE [LARGE SCALE GENOMIC DNA]</scope>
    <source>
        <strain evidence="2 3">NBRC 107702</strain>
    </source>
</reference>
<keyword evidence="1" id="KW-1133">Transmembrane helix</keyword>
<dbReference type="KEGG" id="pfla:Pflav_080740"/>
<evidence type="ECO:0000313" key="3">
    <source>
        <dbReference type="Proteomes" id="UP000502508"/>
    </source>
</evidence>
<feature type="transmembrane region" description="Helical" evidence="1">
    <location>
        <begin position="60"/>
        <end position="79"/>
    </location>
</feature>
<keyword evidence="1" id="KW-0812">Transmembrane</keyword>
<evidence type="ECO:0000313" key="2">
    <source>
        <dbReference type="EMBL" id="BCB81664.1"/>
    </source>
</evidence>
<dbReference type="AlphaFoldDB" id="A0A6F8Y6B3"/>
<gene>
    <name evidence="2" type="ORF">Pflav_080740</name>
</gene>
<sequence>MGGTVLRGEYRLRVIQDSPPLPGTLRWAVWLLIGEAAAVALVAAYLVYEDLTGTANSLSVALMVTVFAVAGAVLLFVVARALGNRRSAARGPAIVLQLMLLPIGYYMIQGGLPWAGVPIIAIAVAVAGLLVTPSSTKALGLG</sequence>
<organism evidence="2 3">
    <name type="scientific">Phytohabitans flavus</name>
    <dbReference type="NCBI Taxonomy" id="1076124"/>
    <lineage>
        <taxon>Bacteria</taxon>
        <taxon>Bacillati</taxon>
        <taxon>Actinomycetota</taxon>
        <taxon>Actinomycetes</taxon>
        <taxon>Micromonosporales</taxon>
        <taxon>Micromonosporaceae</taxon>
    </lineage>
</organism>
<feature type="transmembrane region" description="Helical" evidence="1">
    <location>
        <begin position="27"/>
        <end position="48"/>
    </location>
</feature>
<dbReference type="EMBL" id="AP022870">
    <property type="protein sequence ID" value="BCB81664.1"/>
    <property type="molecule type" value="Genomic_DNA"/>
</dbReference>
<feature type="transmembrane region" description="Helical" evidence="1">
    <location>
        <begin position="114"/>
        <end position="132"/>
    </location>
</feature>
<name>A0A6F8Y6B3_9ACTN</name>
<evidence type="ECO:0008006" key="4">
    <source>
        <dbReference type="Google" id="ProtNLM"/>
    </source>
</evidence>
<keyword evidence="3" id="KW-1185">Reference proteome</keyword>
<keyword evidence="1" id="KW-0472">Membrane</keyword>
<feature type="transmembrane region" description="Helical" evidence="1">
    <location>
        <begin position="91"/>
        <end position="108"/>
    </location>
</feature>
<proteinExistence type="predicted"/>
<reference evidence="2 3" key="1">
    <citation type="submission" date="2020-03" db="EMBL/GenBank/DDBJ databases">
        <title>Whole genome shotgun sequence of Phytohabitans flavus NBRC 107702.</title>
        <authorList>
            <person name="Komaki H."/>
            <person name="Tamura T."/>
        </authorList>
    </citation>
    <scope>NUCLEOTIDE SEQUENCE [LARGE SCALE GENOMIC DNA]</scope>
    <source>
        <strain evidence="2 3">NBRC 107702</strain>
    </source>
</reference>
<accession>A0A6F8Y6B3</accession>